<dbReference type="Proteomes" id="UP000178485">
    <property type="component" value="Chromosome i"/>
</dbReference>
<dbReference type="Gene3D" id="2.60.40.10">
    <property type="entry name" value="Immunoglobulins"/>
    <property type="match status" value="1"/>
</dbReference>
<evidence type="ECO:0000256" key="1">
    <source>
        <dbReference type="SAM" id="MobiDB-lite"/>
    </source>
</evidence>
<dbReference type="Gene3D" id="2.60.120.260">
    <property type="entry name" value="Galactose-binding domain-like"/>
    <property type="match status" value="1"/>
</dbReference>
<name>A0A1G4G7G9_9BACT</name>
<dbReference type="InterPro" id="IPR008979">
    <property type="entry name" value="Galactose-bd-like_sf"/>
</dbReference>
<dbReference type="RefSeq" id="WP_083373261.1">
    <property type="nucleotide sequence ID" value="NZ_LT608328.1"/>
</dbReference>
<feature type="domain" description="F5/8 type C" evidence="2">
    <location>
        <begin position="219"/>
        <end position="372"/>
    </location>
</feature>
<sequence>MKKYICITTTYICLLLLFSCEKMDDNYKEYVVRDGIIYPGKATSPFVAAGEKRVQVSWLRSADPKVVKAKIYWNNYTDSVDLDITPELDTIRYLIDNLEENTYTFIIKTFDAKGNVSIPVEVSGRAYGPIYKAGLFNRNIAQEKVSEDEGWVISWEMGDITRGAAFTELSFRNSKNEPMTVITPIENMATIVTDFKEGGEYQYRTGYIPEIGAIDTFYTEYISRTMPPQKINKAEWVATASSDARDTQAPNGAPDKAIDDDPNTFWHSRHSPSSPGYPHWIAIDMKKEIKVEYVELTPRATYTNQSFNKFIIQGSMDGINWTDYGDFYLEPVGLKVQQFVLEENPTMQHIRIYMTQGGSVHAHLAEFSVYGSVN</sequence>
<dbReference type="PROSITE" id="PS50022">
    <property type="entry name" value="FA58C_3"/>
    <property type="match status" value="1"/>
</dbReference>
<organism evidence="3 4">
    <name type="scientific">Petrimonas mucosa</name>
    <dbReference type="NCBI Taxonomy" id="1642646"/>
    <lineage>
        <taxon>Bacteria</taxon>
        <taxon>Pseudomonadati</taxon>
        <taxon>Bacteroidota</taxon>
        <taxon>Bacteroidia</taxon>
        <taxon>Bacteroidales</taxon>
        <taxon>Dysgonomonadaceae</taxon>
        <taxon>Petrimonas</taxon>
    </lineage>
</organism>
<dbReference type="AlphaFoldDB" id="A0A1G4G7G9"/>
<dbReference type="PROSITE" id="PS51257">
    <property type="entry name" value="PROKAR_LIPOPROTEIN"/>
    <property type="match status" value="1"/>
</dbReference>
<evidence type="ECO:0000313" key="4">
    <source>
        <dbReference type="Proteomes" id="UP000178485"/>
    </source>
</evidence>
<dbReference type="STRING" id="1642646.ING2E5A_1668"/>
<evidence type="ECO:0000313" key="3">
    <source>
        <dbReference type="EMBL" id="SCM58116.1"/>
    </source>
</evidence>
<gene>
    <name evidence="3" type="primary">nedA3</name>
    <name evidence="3" type="ORF">ING2E5A_1668</name>
</gene>
<dbReference type="EMBL" id="LT608328">
    <property type="protein sequence ID" value="SCM58116.1"/>
    <property type="molecule type" value="Genomic_DNA"/>
</dbReference>
<reference evidence="3 4" key="1">
    <citation type="submission" date="2016-08" db="EMBL/GenBank/DDBJ databases">
        <authorList>
            <person name="Seilhamer J.J."/>
        </authorList>
    </citation>
    <scope>NUCLEOTIDE SEQUENCE [LARGE SCALE GENOMIC DNA]</scope>
    <source>
        <strain evidence="3">ING2-E5A</strain>
    </source>
</reference>
<feature type="region of interest" description="Disordered" evidence="1">
    <location>
        <begin position="241"/>
        <end position="262"/>
    </location>
</feature>
<dbReference type="KEGG" id="pmuc:ING2E5A_1668"/>
<dbReference type="InterPro" id="IPR013783">
    <property type="entry name" value="Ig-like_fold"/>
</dbReference>
<keyword evidence="3" id="KW-0378">Hydrolase</keyword>
<evidence type="ECO:0000259" key="2">
    <source>
        <dbReference type="PROSITE" id="PS50022"/>
    </source>
</evidence>
<dbReference type="Pfam" id="PF16389">
    <property type="entry name" value="DUF4998"/>
    <property type="match status" value="1"/>
</dbReference>
<accession>A0A1G4G7G9</accession>
<dbReference type="Pfam" id="PF00754">
    <property type="entry name" value="F5_F8_type_C"/>
    <property type="match status" value="1"/>
</dbReference>
<dbReference type="SUPFAM" id="SSF49785">
    <property type="entry name" value="Galactose-binding domain-like"/>
    <property type="match status" value="1"/>
</dbReference>
<dbReference type="InterPro" id="IPR000421">
    <property type="entry name" value="FA58C"/>
</dbReference>
<proteinExistence type="predicted"/>
<dbReference type="GO" id="GO:0004308">
    <property type="term" value="F:exo-alpha-sialidase activity"/>
    <property type="evidence" value="ECO:0007669"/>
    <property type="project" value="UniProtKB-EC"/>
</dbReference>
<protein>
    <submittedName>
        <fullName evidence="3">Sialidase</fullName>
        <ecNumber evidence="3">3.2.1.18</ecNumber>
    </submittedName>
</protein>
<dbReference type="EC" id="3.2.1.18" evidence="3"/>
<keyword evidence="4" id="KW-1185">Reference proteome</keyword>
<keyword evidence="3" id="KW-0326">Glycosidase</keyword>